<name>A0A0E9PMB2_ANGAN</name>
<dbReference type="AlphaFoldDB" id="A0A0E9PMB2"/>
<evidence type="ECO:0000313" key="1">
    <source>
        <dbReference type="EMBL" id="JAH05427.1"/>
    </source>
</evidence>
<sequence length="29" mass="3493">MFTKYLLHRWQLSQNTRSSSLIAGVRWVN</sequence>
<reference evidence="1" key="2">
    <citation type="journal article" date="2015" name="Fish Shellfish Immunol.">
        <title>Early steps in the European eel (Anguilla anguilla)-Vibrio vulnificus interaction in the gills: Role of the RtxA13 toxin.</title>
        <authorList>
            <person name="Callol A."/>
            <person name="Pajuelo D."/>
            <person name="Ebbesson L."/>
            <person name="Teles M."/>
            <person name="MacKenzie S."/>
            <person name="Amaro C."/>
        </authorList>
    </citation>
    <scope>NUCLEOTIDE SEQUENCE</scope>
</reference>
<organism evidence="1">
    <name type="scientific">Anguilla anguilla</name>
    <name type="common">European freshwater eel</name>
    <name type="synonym">Muraena anguilla</name>
    <dbReference type="NCBI Taxonomy" id="7936"/>
    <lineage>
        <taxon>Eukaryota</taxon>
        <taxon>Metazoa</taxon>
        <taxon>Chordata</taxon>
        <taxon>Craniata</taxon>
        <taxon>Vertebrata</taxon>
        <taxon>Euteleostomi</taxon>
        <taxon>Actinopterygii</taxon>
        <taxon>Neopterygii</taxon>
        <taxon>Teleostei</taxon>
        <taxon>Anguilliformes</taxon>
        <taxon>Anguillidae</taxon>
        <taxon>Anguilla</taxon>
    </lineage>
</organism>
<protein>
    <submittedName>
        <fullName evidence="1">Uncharacterized protein</fullName>
    </submittedName>
</protein>
<proteinExistence type="predicted"/>
<dbReference type="EMBL" id="GBXM01103150">
    <property type="protein sequence ID" value="JAH05427.1"/>
    <property type="molecule type" value="Transcribed_RNA"/>
</dbReference>
<reference evidence="1" key="1">
    <citation type="submission" date="2014-11" db="EMBL/GenBank/DDBJ databases">
        <authorList>
            <person name="Amaro Gonzalez C."/>
        </authorList>
    </citation>
    <scope>NUCLEOTIDE SEQUENCE</scope>
</reference>
<accession>A0A0E9PMB2</accession>